<gene>
    <name evidence="1" type="ORF">AABB81_04440</name>
</gene>
<accession>A0ABU9KY71</accession>
<dbReference type="PANTHER" id="PTHR30469">
    <property type="entry name" value="MULTIDRUG RESISTANCE PROTEIN MDTA"/>
    <property type="match status" value="1"/>
</dbReference>
<dbReference type="PANTHER" id="PTHR30469:SF15">
    <property type="entry name" value="HLYD FAMILY OF SECRETION PROTEINS"/>
    <property type="match status" value="1"/>
</dbReference>
<organism evidence="1 2">
    <name type="scientific">Lutimonas vermicola</name>
    <dbReference type="NCBI Taxonomy" id="414288"/>
    <lineage>
        <taxon>Bacteria</taxon>
        <taxon>Pseudomonadati</taxon>
        <taxon>Bacteroidota</taxon>
        <taxon>Flavobacteriia</taxon>
        <taxon>Flavobacteriales</taxon>
        <taxon>Flavobacteriaceae</taxon>
        <taxon>Lutimonas</taxon>
    </lineage>
</organism>
<proteinExistence type="predicted"/>
<comment type="caution">
    <text evidence="1">The sequence shown here is derived from an EMBL/GenBank/DDBJ whole genome shotgun (WGS) entry which is preliminary data.</text>
</comment>
<name>A0ABU9KY71_9FLAO</name>
<sequence length="373" mass="42294">MRKYINIVLGILLIALAFWLVKVMVLSNQRPEKEPVKIIKTVFIENVKNGTVPIMITANGNLVAKNRIEIFSEVQGVLLPSSKEFRPGNSYRKGEVILKLNSEEHYANLQAQKSNLYNSITSIMPDIRLDYPEEYDKWEQYLTDFTFDKPTPKLPEINSEKEKFFISGRNIYTTFYNVKNMEVRLTKYTIRAPYDGILIEALVNPGSLIRSGQKLGEFISPKVYEMEVAVNAKYMDLLQTGSEVEVASRDTQQTWKGAIARVNGSVDLASQTVKAYIQVEGKDLKEGIYLEAHLMAKAEKDAYEMPRQLLVNNESIYVFKDSIIDLVRINPVFFTDKTVVIKGLEDGTPVLSRPVPGAYPGMKVSVYGSNPRQ</sequence>
<dbReference type="Proteomes" id="UP001474120">
    <property type="component" value="Unassembled WGS sequence"/>
</dbReference>
<reference evidence="1 2" key="1">
    <citation type="submission" date="2024-04" db="EMBL/GenBank/DDBJ databases">
        <title>whole genome sequencing of Lutimonas vermicola strain IMCC1616.</title>
        <authorList>
            <person name="Bae S.S."/>
        </authorList>
    </citation>
    <scope>NUCLEOTIDE SEQUENCE [LARGE SCALE GENOMIC DNA]</scope>
    <source>
        <strain evidence="1 2">IMCC1616</strain>
    </source>
</reference>
<dbReference type="RefSeq" id="WP_342158899.1">
    <property type="nucleotide sequence ID" value="NZ_JBCDNA010000001.1"/>
</dbReference>
<dbReference type="Gene3D" id="2.40.50.100">
    <property type="match status" value="1"/>
</dbReference>
<dbReference type="EMBL" id="JBCDNA010000001">
    <property type="protein sequence ID" value="MEL4455131.1"/>
    <property type="molecule type" value="Genomic_DNA"/>
</dbReference>
<evidence type="ECO:0000313" key="1">
    <source>
        <dbReference type="EMBL" id="MEL4455131.1"/>
    </source>
</evidence>
<dbReference type="SUPFAM" id="SSF111369">
    <property type="entry name" value="HlyD-like secretion proteins"/>
    <property type="match status" value="1"/>
</dbReference>
<dbReference type="Gene3D" id="2.40.30.170">
    <property type="match status" value="1"/>
</dbReference>
<evidence type="ECO:0000313" key="2">
    <source>
        <dbReference type="Proteomes" id="UP001474120"/>
    </source>
</evidence>
<keyword evidence="2" id="KW-1185">Reference proteome</keyword>
<protein>
    <submittedName>
        <fullName evidence="1">HlyD family efflux transporter periplasmic adaptor subunit</fullName>
    </submittedName>
</protein>